<dbReference type="Pfam" id="PF02065">
    <property type="entry name" value="Melibiase"/>
    <property type="match status" value="1"/>
</dbReference>
<dbReference type="InterPro" id="IPR038417">
    <property type="entry name" value="Alpga-gal_N_sf"/>
</dbReference>
<evidence type="ECO:0000313" key="3">
    <source>
        <dbReference type="EMBL" id="AIQ60500.1"/>
    </source>
</evidence>
<evidence type="ECO:0000256" key="1">
    <source>
        <dbReference type="ARBA" id="ARBA00022801"/>
    </source>
</evidence>
<dbReference type="PANTHER" id="PTHR43053:SF3">
    <property type="entry name" value="ALPHA-GALACTOSIDASE C-RELATED"/>
    <property type="match status" value="1"/>
</dbReference>
<dbReference type="PRINTS" id="PR00743">
    <property type="entry name" value="GLHYDRLASE36"/>
</dbReference>
<evidence type="ECO:0000256" key="2">
    <source>
        <dbReference type="ARBA" id="ARBA00023295"/>
    </source>
</evidence>
<dbReference type="GO" id="GO:0004557">
    <property type="term" value="F:alpha-galactosidase activity"/>
    <property type="evidence" value="ECO:0007669"/>
    <property type="project" value="InterPro"/>
</dbReference>
<dbReference type="AlphaFoldDB" id="A0A089LK83"/>
<organism evidence="3 4">
    <name type="scientific">Paenibacillus borealis</name>
    <dbReference type="NCBI Taxonomy" id="160799"/>
    <lineage>
        <taxon>Bacteria</taxon>
        <taxon>Bacillati</taxon>
        <taxon>Bacillota</taxon>
        <taxon>Bacilli</taxon>
        <taxon>Bacillales</taxon>
        <taxon>Paenibacillaceae</taxon>
        <taxon>Paenibacillus</taxon>
    </lineage>
</organism>
<dbReference type="HOGENOM" id="CLU_018331_0_0_9"/>
<evidence type="ECO:0008006" key="5">
    <source>
        <dbReference type="Google" id="ProtNLM"/>
    </source>
</evidence>
<dbReference type="CDD" id="cd14791">
    <property type="entry name" value="GH36"/>
    <property type="match status" value="1"/>
</dbReference>
<proteinExistence type="predicted"/>
<dbReference type="KEGG" id="pbd:PBOR_28815"/>
<dbReference type="InterPro" id="IPR013785">
    <property type="entry name" value="Aldolase_TIM"/>
</dbReference>
<reference evidence="3" key="1">
    <citation type="submission" date="2014-08" db="EMBL/GenBank/DDBJ databases">
        <title>Comparative genomics of the Paenibacillus odorifer group.</title>
        <authorList>
            <person name="den Bakker H.C."/>
            <person name="Tsai Y.-C.Y.-C."/>
            <person name="Martin N."/>
            <person name="Korlach J."/>
            <person name="Wiedmann M."/>
        </authorList>
    </citation>
    <scope>NUCLEOTIDE SEQUENCE [LARGE SCALE GENOMIC DNA]</scope>
    <source>
        <strain evidence="3">DSM 13188</strain>
    </source>
</reference>
<name>A0A089LK83_PAEBO</name>
<dbReference type="RefSeq" id="WP_042217092.1">
    <property type="nucleotide sequence ID" value="NZ_CP009285.1"/>
</dbReference>
<dbReference type="Proteomes" id="UP000029518">
    <property type="component" value="Chromosome"/>
</dbReference>
<dbReference type="InterPro" id="IPR002252">
    <property type="entry name" value="Glyco_hydro_36"/>
</dbReference>
<dbReference type="OrthoDB" id="9758822at2"/>
<dbReference type="Gene3D" id="2.70.98.60">
    <property type="entry name" value="alpha-galactosidase from lactobacil brevis"/>
    <property type="match status" value="1"/>
</dbReference>
<protein>
    <recommendedName>
        <fullName evidence="5">Alpha-galactosidase</fullName>
    </recommendedName>
</protein>
<keyword evidence="1" id="KW-0378">Hydrolase</keyword>
<dbReference type="Gene3D" id="3.20.20.70">
    <property type="entry name" value="Aldolase class I"/>
    <property type="match status" value="1"/>
</dbReference>
<dbReference type="InterPro" id="IPR017853">
    <property type="entry name" value="GH"/>
</dbReference>
<gene>
    <name evidence="3" type="ORF">PBOR_28815</name>
</gene>
<dbReference type="GO" id="GO:0016052">
    <property type="term" value="P:carbohydrate catabolic process"/>
    <property type="evidence" value="ECO:0007669"/>
    <property type="project" value="InterPro"/>
</dbReference>
<evidence type="ECO:0000313" key="4">
    <source>
        <dbReference type="Proteomes" id="UP000029518"/>
    </source>
</evidence>
<dbReference type="SUPFAM" id="SSF51445">
    <property type="entry name" value="(Trans)glycosidases"/>
    <property type="match status" value="1"/>
</dbReference>
<dbReference type="PANTHER" id="PTHR43053">
    <property type="entry name" value="GLYCOSIDASE FAMILY 31"/>
    <property type="match status" value="1"/>
</dbReference>
<keyword evidence="2" id="KW-0326">Glycosidase</keyword>
<dbReference type="InterPro" id="IPR050985">
    <property type="entry name" value="Alpha-glycosidase_related"/>
</dbReference>
<keyword evidence="4" id="KW-1185">Reference proteome</keyword>
<sequence>MATIRIEHHEALLHMLIEVTDDGSVKLLHFASGPYEEEMLDDTSYANRRLVDVQITGEDHVIHHGLKHVGTVPGTRLKYQSHQFIEAADSRSRRLEIRQSDAATGLAVISHFQFYKGLSLARTWTELRNEGEQPLPVEYVSSFAYNGAAKEGSLPWDQKMRLHLPRNSWCGEVQWQQHSLPEWGLSRVFDHSVNRLSVHSLGTWSSYEHLPVGVLENTESGSCLFWQIEHNGSWQWELSDAEVNELYVRLSGPNEDEGHWSRTLQPGESFESVPAAAGAVQGGFTEAARELTRYLRQVRRKNEDNRTLPVVYNDFMHSLWGNPTTARVQPLVDAAAAAGCEIYCIDAGWYEGELGEWLPSVSRFEGGLAAMAGYIRSKGLIPGLWLELESVHRDSPLSSKPDDWFFCKRGRRVVDAGRYQLDFRNPEVVRHADDTVDRLIAELGIGYFKFDYNQNAGTGTDIAAESLGDGLLGHNRAYLAWADRLFRRHPELIVESCASGGMRMDYATLERFSLQCVSDQMDYRLMGMIAAASPSVIPPEQAGIWSYPLTSSDDEAVIFNMVNVMLFRVIMGGPLAELDEAGSALVREGITCYKSLRQELAEAAAFWPLGIPQLHSSRACLGLQLDGRLVLAVWRMDQDEELIEIPLGKRAKGIGQGKSTGQRESAVRCLYPARAEDAVAAWDAERAVLCVRLPQAYSARVIEIG</sequence>
<dbReference type="EMBL" id="CP009285">
    <property type="protein sequence ID" value="AIQ60500.1"/>
    <property type="molecule type" value="Genomic_DNA"/>
</dbReference>
<accession>A0A089LK83</accession>